<reference evidence="2" key="1">
    <citation type="submission" date="2015-10" db="EMBL/GenBank/DDBJ databases">
        <title>Extensive mobilome-driven genome diversification in gut-associated Bacteroides vulgatus mpk.</title>
        <authorList>
            <person name="Beier S."/>
            <person name="Lange A."/>
            <person name="Huson D.H."/>
            <person name="Frick J.-S."/>
            <person name="Autenrieth I.B."/>
        </authorList>
    </citation>
    <scope>NUCLEOTIDE SEQUENCE [LARGE SCALE GENOMIC DNA]</scope>
    <source>
        <strain evidence="2">mpk</strain>
    </source>
</reference>
<dbReference type="Proteomes" id="UP000061587">
    <property type="component" value="Chromosome"/>
</dbReference>
<dbReference type="PATRIC" id="fig|821.40.peg.3092"/>
<dbReference type="EMBL" id="CP013020">
    <property type="protein sequence ID" value="ALK85172.1"/>
    <property type="molecule type" value="Genomic_DNA"/>
</dbReference>
<organism evidence="1 2">
    <name type="scientific">Phocaeicola vulgatus</name>
    <name type="common">Bacteroides vulgatus</name>
    <dbReference type="NCBI Taxonomy" id="821"/>
    <lineage>
        <taxon>Bacteria</taxon>
        <taxon>Pseudomonadati</taxon>
        <taxon>Bacteroidota</taxon>
        <taxon>Bacteroidia</taxon>
        <taxon>Bacteroidales</taxon>
        <taxon>Bacteroidaceae</taxon>
        <taxon>Phocaeicola</taxon>
    </lineage>
</organism>
<evidence type="ECO:0000313" key="2">
    <source>
        <dbReference type="Proteomes" id="UP000061587"/>
    </source>
</evidence>
<reference evidence="1 2" key="2">
    <citation type="journal article" date="2016" name="Genome Biol. Evol.">
        <title>Extensive mobilome-driven genome diversification in mouse gut-associated Bacteroides vulgatus mpk.</title>
        <authorList>
            <person name="Lange A."/>
            <person name="Beier S."/>
            <person name="Steimle A."/>
            <person name="Autenrieth I.B."/>
            <person name="Huson D.H."/>
            <person name="Frick J.S."/>
        </authorList>
    </citation>
    <scope>NUCLEOTIDE SEQUENCE [LARGE SCALE GENOMIC DNA]</scope>
    <source>
        <strain evidence="2">mpk</strain>
    </source>
</reference>
<name>A0A0P0M3F8_PHOVU</name>
<proteinExistence type="predicted"/>
<sequence>MMQICNDADLGTEYTFPQNQNITGKAPRLLPCSSIASCPDQGSDLITTSQTGEEKEYPDHKWYYMFLRNRELKRYIEIFTGRRAVMINTRSGIREERYFCFKVFSYTSADHKRRFERCPYSKEEYAARRESAFAVKEAFATGSVQKLNALTDEKEITGDGYLFVCAPLDELNLILAHLFPRQYLAKDRNSYSVAVIPHRQMEEFIYLYESMPYNIELMDKPLEEYIQKKQKIRITGGVFQGKEGCIMRIHRNTKLVFAFGNMTVAISYLQAFPFEKVE</sequence>
<protein>
    <submittedName>
        <fullName evidence="1">Transcriptional regulatory protein</fullName>
    </submittedName>
</protein>
<evidence type="ECO:0000313" key="1">
    <source>
        <dbReference type="EMBL" id="ALK85172.1"/>
    </source>
</evidence>
<dbReference type="AlphaFoldDB" id="A0A0P0M3F8"/>
<accession>A0A0P0M3F8</accession>
<gene>
    <name evidence="1" type="ORF">BvMPK_2580</name>
</gene>